<protein>
    <recommendedName>
        <fullName evidence="3">ASCH domain-containing protein</fullName>
    </recommendedName>
</protein>
<gene>
    <name evidence="1" type="ORF">ACFSYJ_37420</name>
</gene>
<proteinExistence type="predicted"/>
<evidence type="ECO:0000313" key="2">
    <source>
        <dbReference type="Proteomes" id="UP001597419"/>
    </source>
</evidence>
<evidence type="ECO:0008006" key="3">
    <source>
        <dbReference type="Google" id="ProtNLM"/>
    </source>
</evidence>
<dbReference type="RefSeq" id="WP_345405075.1">
    <property type="nucleotide sequence ID" value="NZ_BAABHG010000017.1"/>
</dbReference>
<sequence length="197" mass="21423">MLFEQRLRAGIEAGTVTLMVRRWARNKAIAGHRYRTGTGMIEVDTVEAVTEADLTDADAAQAGYADRAALIAELRGDPGTPLYRVRFHRVDEPDPRTRLAGNADLSEKDVIGIGARLTRFDAANPHGPWTAATLAAIAAHPGRRAAELAAELGWDDLPVFKRNVRKLKELGLTLSLEVGYRLSPRGAAYLGRSGRTP</sequence>
<dbReference type="Proteomes" id="UP001597419">
    <property type="component" value="Unassembled WGS sequence"/>
</dbReference>
<accession>A0ABW5GUM7</accession>
<dbReference type="EMBL" id="JBHUKU010000025">
    <property type="protein sequence ID" value="MFD2464345.1"/>
    <property type="molecule type" value="Genomic_DNA"/>
</dbReference>
<comment type="caution">
    <text evidence="1">The sequence shown here is derived from an EMBL/GenBank/DDBJ whole genome shotgun (WGS) entry which is preliminary data.</text>
</comment>
<organism evidence="1 2">
    <name type="scientific">Amycolatopsis samaneae</name>
    <dbReference type="NCBI Taxonomy" id="664691"/>
    <lineage>
        <taxon>Bacteria</taxon>
        <taxon>Bacillati</taxon>
        <taxon>Actinomycetota</taxon>
        <taxon>Actinomycetes</taxon>
        <taxon>Pseudonocardiales</taxon>
        <taxon>Pseudonocardiaceae</taxon>
        <taxon>Amycolatopsis</taxon>
    </lineage>
</organism>
<keyword evidence="2" id="KW-1185">Reference proteome</keyword>
<reference evidence="2" key="1">
    <citation type="journal article" date="2019" name="Int. J. Syst. Evol. Microbiol.">
        <title>The Global Catalogue of Microorganisms (GCM) 10K type strain sequencing project: providing services to taxonomists for standard genome sequencing and annotation.</title>
        <authorList>
            <consortium name="The Broad Institute Genomics Platform"/>
            <consortium name="The Broad Institute Genome Sequencing Center for Infectious Disease"/>
            <person name="Wu L."/>
            <person name="Ma J."/>
        </authorList>
    </citation>
    <scope>NUCLEOTIDE SEQUENCE [LARGE SCALE GENOMIC DNA]</scope>
    <source>
        <strain evidence="2">CGMCC 4.7643</strain>
    </source>
</reference>
<name>A0ABW5GUM7_9PSEU</name>
<evidence type="ECO:0000313" key="1">
    <source>
        <dbReference type="EMBL" id="MFD2464345.1"/>
    </source>
</evidence>